<dbReference type="AlphaFoldDB" id="A0AAN8VNL4"/>
<gene>
    <name evidence="3" type="ORF">RJ641_030848</name>
</gene>
<sequence length="105" mass="12361">MGVVNFGMYYRYAKHRIEEKDEQKFMCKLKFIEGDMLRDNLKSIVYEVKLEPDKYGGCICKVWSEYETEGDVMYKDEDIEAGKDRALEMYKGIEAYLLANPQAYA</sequence>
<comment type="caution">
    <text evidence="3">The sequence shown here is derived from an EMBL/GenBank/DDBJ whole genome shotgun (WGS) entry which is preliminary data.</text>
</comment>
<dbReference type="GO" id="GO:0009738">
    <property type="term" value="P:abscisic acid-activated signaling pathway"/>
    <property type="evidence" value="ECO:0007669"/>
    <property type="project" value="InterPro"/>
</dbReference>
<dbReference type="FunFam" id="3.30.530.20:FF:000007">
    <property type="entry name" value="Major pollen allergen Bet v 1-A"/>
    <property type="match status" value="1"/>
</dbReference>
<dbReference type="InterPro" id="IPR000916">
    <property type="entry name" value="Bet_v_I/MLP"/>
</dbReference>
<evidence type="ECO:0000313" key="3">
    <source>
        <dbReference type="EMBL" id="KAK6937340.1"/>
    </source>
</evidence>
<dbReference type="Gene3D" id="3.30.530.20">
    <property type="match status" value="1"/>
</dbReference>
<dbReference type="GO" id="GO:0005737">
    <property type="term" value="C:cytoplasm"/>
    <property type="evidence" value="ECO:0007669"/>
    <property type="project" value="TreeGrafter"/>
</dbReference>
<proteinExistence type="inferred from homology"/>
<dbReference type="InterPro" id="IPR050279">
    <property type="entry name" value="Plant_def-hormone_signal"/>
</dbReference>
<dbReference type="GO" id="GO:0010427">
    <property type="term" value="F:abscisic acid binding"/>
    <property type="evidence" value="ECO:0007669"/>
    <property type="project" value="InterPro"/>
</dbReference>
<dbReference type="InterPro" id="IPR023393">
    <property type="entry name" value="START-like_dom_sf"/>
</dbReference>
<evidence type="ECO:0000259" key="2">
    <source>
        <dbReference type="Pfam" id="PF00407"/>
    </source>
</evidence>
<protein>
    <submittedName>
        <fullName evidence="3">Bet v I/Major latex protein</fullName>
    </submittedName>
</protein>
<organism evidence="3 4">
    <name type="scientific">Dillenia turbinata</name>
    <dbReference type="NCBI Taxonomy" id="194707"/>
    <lineage>
        <taxon>Eukaryota</taxon>
        <taxon>Viridiplantae</taxon>
        <taxon>Streptophyta</taxon>
        <taxon>Embryophyta</taxon>
        <taxon>Tracheophyta</taxon>
        <taxon>Spermatophyta</taxon>
        <taxon>Magnoliopsida</taxon>
        <taxon>eudicotyledons</taxon>
        <taxon>Gunneridae</taxon>
        <taxon>Pentapetalae</taxon>
        <taxon>Dilleniales</taxon>
        <taxon>Dilleniaceae</taxon>
        <taxon>Dillenia</taxon>
    </lineage>
</organism>
<dbReference type="GO" id="GO:0004864">
    <property type="term" value="F:protein phosphatase inhibitor activity"/>
    <property type="evidence" value="ECO:0007669"/>
    <property type="project" value="InterPro"/>
</dbReference>
<keyword evidence="4" id="KW-1185">Reference proteome</keyword>
<reference evidence="3 4" key="1">
    <citation type="submission" date="2023-12" db="EMBL/GenBank/DDBJ databases">
        <title>A high-quality genome assembly for Dillenia turbinata (Dilleniales).</title>
        <authorList>
            <person name="Chanderbali A."/>
        </authorList>
    </citation>
    <scope>NUCLEOTIDE SEQUENCE [LARGE SCALE GENOMIC DNA]</scope>
    <source>
        <strain evidence="3">LSX21</strain>
        <tissue evidence="3">Leaf</tissue>
    </source>
</reference>
<dbReference type="GO" id="GO:0038023">
    <property type="term" value="F:signaling receptor activity"/>
    <property type="evidence" value="ECO:0007669"/>
    <property type="project" value="InterPro"/>
</dbReference>
<dbReference type="EMBL" id="JBAMMX010000006">
    <property type="protein sequence ID" value="KAK6937340.1"/>
    <property type="molecule type" value="Genomic_DNA"/>
</dbReference>
<dbReference type="PANTHER" id="PTHR31213:SF201">
    <property type="entry name" value="OS03G0300400 PROTEIN"/>
    <property type="match status" value="1"/>
</dbReference>
<accession>A0AAN8VNL4</accession>
<evidence type="ECO:0000256" key="1">
    <source>
        <dbReference type="ARBA" id="ARBA00009744"/>
    </source>
</evidence>
<dbReference type="Proteomes" id="UP001370490">
    <property type="component" value="Unassembled WGS sequence"/>
</dbReference>
<comment type="similarity">
    <text evidence="1">Belongs to the BetVI family.</text>
</comment>
<dbReference type="InterPro" id="IPR024949">
    <property type="entry name" value="Bet_v_I_allergen"/>
</dbReference>
<dbReference type="GO" id="GO:0006952">
    <property type="term" value="P:defense response"/>
    <property type="evidence" value="ECO:0007669"/>
    <property type="project" value="InterPro"/>
</dbReference>
<dbReference type="CDD" id="cd07816">
    <property type="entry name" value="Bet_v1-like"/>
    <property type="match status" value="1"/>
</dbReference>
<evidence type="ECO:0000313" key="4">
    <source>
        <dbReference type="Proteomes" id="UP001370490"/>
    </source>
</evidence>
<feature type="domain" description="Bet v I/Major latex protein" evidence="2">
    <location>
        <begin position="11"/>
        <end position="100"/>
    </location>
</feature>
<dbReference type="GO" id="GO:0005634">
    <property type="term" value="C:nucleus"/>
    <property type="evidence" value="ECO:0007669"/>
    <property type="project" value="TreeGrafter"/>
</dbReference>
<dbReference type="SUPFAM" id="SSF55961">
    <property type="entry name" value="Bet v1-like"/>
    <property type="match status" value="1"/>
</dbReference>
<name>A0AAN8VNL4_9MAGN</name>
<dbReference type="PANTHER" id="PTHR31213">
    <property type="entry name" value="OS08G0374000 PROTEIN-RELATED"/>
    <property type="match status" value="1"/>
</dbReference>
<dbReference type="PRINTS" id="PR00634">
    <property type="entry name" value="BETALLERGEN"/>
</dbReference>
<dbReference type="Pfam" id="PF00407">
    <property type="entry name" value="Bet_v_1"/>
    <property type="match status" value="1"/>
</dbReference>